<sequence>MINQESIEENNLYNELVNVLKNDERFISEDGQLLRNSVYEAAMKMDSSLIKSLLNNEETKKHFFTDIDGVAVFDKVGFGWVINNREFLPDSYTRYKNKIGLVNNKGEYISSSNDVELVFPYKDCVLEGGQTTEDQSRSEIFYNETLAHDEVDRLLYPKVLTDAKRYTADGVSTANSFLVDDNLIIKGNNLLVISSLLKDYENSIKCIYIDPPYYFTNNKSGDTFGYNSNFKLSTWLTFMKDRLLISRKLLHPDGSIWVSVGVDGQHYLKVLMDEIFGQDCFVSDISWQKTYSPRNDSQGISSEVESILVYSKNPNWKPKKLPRTEKMNSVYKNPDNDHTSWRTSDAFAPSAATHQGMVYAIQHPITGEFLYPYNGACWPLEQSSMFSEMSKWANYKLEDLNDDEKRASVCGIPVDAIRKNVLSIVLDEPLETAKEKALKIIKRGQWPKFFFTKNGYGGIARKTYLDDAKGKVVTNFWPFNEAGHTDEAKKEITSIFNDKVFSTPKPEKLIHQILYVATEENDIVLDYHLGSGTTCAVAHKMHRQYIGIEQMDYIETVAVNRLRYVLMNGDDTYDWQGGGSFIYCELAKLNQKYVDCIEAATEGTELLDIWNEMKENAFISYKVNPKEIDDNSDEFLQLSIDDKKRLLMELLDKNQLYVNYCDIDDETFDISEKDKAFTRSFYTEV</sequence>
<dbReference type="EMBL" id="JACHHD010000003">
    <property type="protein sequence ID" value="MBB5184346.1"/>
    <property type="molecule type" value="Genomic_DNA"/>
</dbReference>
<dbReference type="GO" id="GO:0003677">
    <property type="term" value="F:DNA binding"/>
    <property type="evidence" value="ECO:0007669"/>
    <property type="project" value="InterPro"/>
</dbReference>
<keyword evidence="3 8" id="KW-0808">Transferase</keyword>
<protein>
    <submittedName>
        <fullName evidence="8">Adenine-specific DNA-methyltransferase</fullName>
        <ecNumber evidence="8">2.1.1.72</ecNumber>
    </submittedName>
</protein>
<dbReference type="InterPro" id="IPR002941">
    <property type="entry name" value="DNA_methylase_N4/N6"/>
</dbReference>
<dbReference type="Gene3D" id="3.40.50.150">
    <property type="entry name" value="Vaccinia Virus protein VP39"/>
    <property type="match status" value="1"/>
</dbReference>
<evidence type="ECO:0000259" key="7">
    <source>
        <dbReference type="Pfam" id="PF12564"/>
    </source>
</evidence>
<dbReference type="RefSeq" id="WP_183374254.1">
    <property type="nucleotide sequence ID" value="NZ_JACHHD010000003.1"/>
</dbReference>
<dbReference type="InterPro" id="IPR001091">
    <property type="entry name" value="RM_Methyltransferase"/>
</dbReference>
<dbReference type="GO" id="GO:0032259">
    <property type="term" value="P:methylation"/>
    <property type="evidence" value="ECO:0007669"/>
    <property type="project" value="UniProtKB-KW"/>
</dbReference>
<keyword evidence="5" id="KW-0680">Restriction system</keyword>
<gene>
    <name evidence="8" type="ORF">HNQ43_000384</name>
</gene>
<feature type="domain" description="DNA methylase N-4/N-6" evidence="6">
    <location>
        <begin position="204"/>
        <end position="557"/>
    </location>
</feature>
<dbReference type="Pfam" id="PF12564">
    <property type="entry name" value="TypeIII_RM_meth"/>
    <property type="match status" value="1"/>
</dbReference>
<evidence type="ECO:0000256" key="1">
    <source>
        <dbReference type="ARBA" id="ARBA00006594"/>
    </source>
</evidence>
<dbReference type="SUPFAM" id="SSF53335">
    <property type="entry name" value="S-adenosyl-L-methionine-dependent methyltransferases"/>
    <property type="match status" value="1"/>
</dbReference>
<evidence type="ECO:0000256" key="5">
    <source>
        <dbReference type="ARBA" id="ARBA00022747"/>
    </source>
</evidence>
<accession>A0A7W8FXH1</accession>
<dbReference type="AlphaFoldDB" id="A0A7W8FXH1"/>
<evidence type="ECO:0000256" key="4">
    <source>
        <dbReference type="ARBA" id="ARBA00022691"/>
    </source>
</evidence>
<dbReference type="EC" id="2.1.1.72" evidence="8"/>
<dbReference type="PROSITE" id="PS00092">
    <property type="entry name" value="N6_MTASE"/>
    <property type="match status" value="1"/>
</dbReference>
<dbReference type="PRINTS" id="PR00508">
    <property type="entry name" value="S21N4MTFRASE"/>
</dbReference>
<comment type="caution">
    <text evidence="8">The sequence shown here is derived from an EMBL/GenBank/DDBJ whole genome shotgun (WGS) entry which is preliminary data.</text>
</comment>
<dbReference type="GO" id="GO:0009007">
    <property type="term" value="F:site-specific DNA-methyltransferase (adenine-specific) activity"/>
    <property type="evidence" value="ECO:0007669"/>
    <property type="project" value="UniProtKB-EC"/>
</dbReference>
<evidence type="ECO:0000259" key="6">
    <source>
        <dbReference type="Pfam" id="PF01555"/>
    </source>
</evidence>
<dbReference type="InterPro" id="IPR029063">
    <property type="entry name" value="SAM-dependent_MTases_sf"/>
</dbReference>
<dbReference type="Pfam" id="PF01555">
    <property type="entry name" value="N6_N4_Mtase"/>
    <property type="match status" value="1"/>
</dbReference>
<dbReference type="PIRSF" id="PIRSF015855">
    <property type="entry name" value="TypeIII_Mtase_mKpnI"/>
    <property type="match status" value="1"/>
</dbReference>
<dbReference type="Proteomes" id="UP000521313">
    <property type="component" value="Unassembled WGS sequence"/>
</dbReference>
<feature type="domain" description="Type III restriction/modification enzyme methylation subunit" evidence="7">
    <location>
        <begin position="46"/>
        <end position="101"/>
    </location>
</feature>
<evidence type="ECO:0000313" key="8">
    <source>
        <dbReference type="EMBL" id="MBB5184346.1"/>
    </source>
</evidence>
<reference evidence="8 9" key="1">
    <citation type="submission" date="2020-08" db="EMBL/GenBank/DDBJ databases">
        <title>Genomic Encyclopedia of Type Strains, Phase IV (KMG-IV): sequencing the most valuable type-strain genomes for metagenomic binning, comparative biology and taxonomic classification.</title>
        <authorList>
            <person name="Goeker M."/>
        </authorList>
    </citation>
    <scope>NUCLEOTIDE SEQUENCE [LARGE SCALE GENOMIC DNA]</scope>
    <source>
        <strain evidence="8 9">DSM 26963</strain>
    </source>
</reference>
<comment type="similarity">
    <text evidence="1">Belongs to the N(4)/N(6)-methyltransferase family.</text>
</comment>
<keyword evidence="4" id="KW-0949">S-adenosyl-L-methionine</keyword>
<dbReference type="GO" id="GO:0009307">
    <property type="term" value="P:DNA restriction-modification system"/>
    <property type="evidence" value="ECO:0007669"/>
    <property type="project" value="UniProtKB-KW"/>
</dbReference>
<evidence type="ECO:0000313" key="9">
    <source>
        <dbReference type="Proteomes" id="UP000521313"/>
    </source>
</evidence>
<name>A0A7W8FXH1_9FIRM</name>
<dbReference type="InterPro" id="IPR002052">
    <property type="entry name" value="DNA_methylase_N6_adenine_CS"/>
</dbReference>
<dbReference type="InterPro" id="IPR002295">
    <property type="entry name" value="N4/N6-MTase_EcoPI_Mod-like"/>
</dbReference>
<dbReference type="InterPro" id="IPR022221">
    <property type="entry name" value="TypeIII_RM_meth"/>
</dbReference>
<organism evidence="8 9">
    <name type="scientific">Faecalicoccus acidiformans</name>
    <dbReference type="NCBI Taxonomy" id="915173"/>
    <lineage>
        <taxon>Bacteria</taxon>
        <taxon>Bacillati</taxon>
        <taxon>Bacillota</taxon>
        <taxon>Erysipelotrichia</taxon>
        <taxon>Erysipelotrichales</taxon>
        <taxon>Erysipelotrichaceae</taxon>
        <taxon>Faecalicoccus</taxon>
    </lineage>
</organism>
<proteinExistence type="inferred from homology"/>
<evidence type="ECO:0000256" key="3">
    <source>
        <dbReference type="ARBA" id="ARBA00022679"/>
    </source>
</evidence>
<dbReference type="GO" id="GO:0008170">
    <property type="term" value="F:N-methyltransferase activity"/>
    <property type="evidence" value="ECO:0007669"/>
    <property type="project" value="InterPro"/>
</dbReference>
<evidence type="ECO:0000256" key="2">
    <source>
        <dbReference type="ARBA" id="ARBA00022603"/>
    </source>
</evidence>
<keyword evidence="2 8" id="KW-0489">Methyltransferase</keyword>